<keyword evidence="2" id="KW-1133">Transmembrane helix</keyword>
<evidence type="ECO:0000313" key="5">
    <source>
        <dbReference type="Proteomes" id="UP000603227"/>
    </source>
</evidence>
<evidence type="ECO:0000256" key="1">
    <source>
        <dbReference type="SAM" id="MobiDB-lite"/>
    </source>
</evidence>
<name>A0A918ZRD3_9ACTN</name>
<feature type="region of interest" description="Disordered" evidence="1">
    <location>
        <begin position="196"/>
        <end position="224"/>
    </location>
</feature>
<feature type="signal peptide" evidence="3">
    <location>
        <begin position="1"/>
        <end position="31"/>
    </location>
</feature>
<proteinExistence type="predicted"/>
<feature type="chain" id="PRO_5037495637" description="LPXTG cell wall anchor domain-containing protein" evidence="3">
    <location>
        <begin position="32"/>
        <end position="772"/>
    </location>
</feature>
<evidence type="ECO:0000313" key="4">
    <source>
        <dbReference type="EMBL" id="GHE64053.1"/>
    </source>
</evidence>
<protein>
    <recommendedName>
        <fullName evidence="6">LPXTG cell wall anchor domain-containing protein</fullName>
    </recommendedName>
</protein>
<feature type="region of interest" description="Disordered" evidence="1">
    <location>
        <begin position="603"/>
        <end position="742"/>
    </location>
</feature>
<keyword evidence="3" id="KW-0732">Signal</keyword>
<feature type="compositionally biased region" description="Low complexity" evidence="1">
    <location>
        <begin position="663"/>
        <end position="676"/>
    </location>
</feature>
<organism evidence="4 5">
    <name type="scientific">Streptomyces capitiformicae</name>
    <dbReference type="NCBI Taxonomy" id="2014920"/>
    <lineage>
        <taxon>Bacteria</taxon>
        <taxon>Bacillati</taxon>
        <taxon>Actinomycetota</taxon>
        <taxon>Actinomycetes</taxon>
        <taxon>Kitasatosporales</taxon>
        <taxon>Streptomycetaceae</taxon>
        <taxon>Streptomyces</taxon>
    </lineage>
</organism>
<feature type="region of interest" description="Disordered" evidence="1">
    <location>
        <begin position="270"/>
        <end position="306"/>
    </location>
</feature>
<keyword evidence="5" id="KW-1185">Reference proteome</keyword>
<evidence type="ECO:0000256" key="2">
    <source>
        <dbReference type="SAM" id="Phobius"/>
    </source>
</evidence>
<sequence>MRACLASAVAVAAAATLALTGLPGLTLSADAAPGKKPPNPGMPCRDYFDLAEDLQAIVELPEGDASRAKSQWDTYEYVNPGKKYDGLGAPSEDDIKRLQKEAKVPPKSRPVDRIWWRWIKAREKNPNAFGDFTHWRDNIQIKNTGNDPRGKAFEKKIIKDHGLVGDDWICQKEFDFVDPDTGETHRRKLDAWNQRTGKGLEIKSNGSPDTRQKPGDIAWSKQKDSPVKSLKYVFAEPQDKAARDHLNELKKNAPGKVTEYNYRSRKVELAPGGGVRDKTTTLQPPGSKGVTGGGAQDLIRESRPNPKAMKEFLDRKNAADPYRLQPKGPGGVDFSTLELRYIGKPVKGKGVDYSFSAKEVPEDTAGWGGKEKAQLINDAFFTWLALTPEKFWVNLNPDQPDKIMDSAFGKTDAGRVLLEADLELKKDFADAMNPNKRPEADQYWKSLPRNSDGVPCWFQVRNWIEPDTAVVREENGGIHILDTPLKVQAQYLKIDNMPGDPYLCEFDEAEKKATEDRMNRLIMPEVERRVNTDPRYADLRRVYTARVAAEFIRQQDAASPTDYHKVINSNDASSWPLRGENKDWTRESVYQAYLKSLREGEEQWEHDAGGGPYTMSVGGVDFSKQPKRNMSKLRFDTEHRHLPRETKASVRTLADNTKDGDANLLLLGGNTVTSDVSGDDTPDPGPDPTPEPTPTPTDPDDPTDKPSAPATPPASGGSSGGSGGKYEQDPDGDLADTGTGTPVGLIAGLAAALAAVGGGLVWWKRRRTADQE</sequence>
<gene>
    <name evidence="4" type="ORF">GCM10017771_87520</name>
</gene>
<reference evidence="4" key="1">
    <citation type="journal article" date="2014" name="Int. J. Syst. Evol. Microbiol.">
        <title>Complete genome sequence of Corynebacterium casei LMG S-19264T (=DSM 44701T), isolated from a smear-ripened cheese.</title>
        <authorList>
            <consortium name="US DOE Joint Genome Institute (JGI-PGF)"/>
            <person name="Walter F."/>
            <person name="Albersmeier A."/>
            <person name="Kalinowski J."/>
            <person name="Ruckert C."/>
        </authorList>
    </citation>
    <scope>NUCLEOTIDE SEQUENCE</scope>
    <source>
        <strain evidence="4">CGMCC 4.7403</strain>
    </source>
</reference>
<dbReference type="AlphaFoldDB" id="A0A918ZRD3"/>
<reference evidence="4" key="2">
    <citation type="submission" date="2020-09" db="EMBL/GenBank/DDBJ databases">
        <authorList>
            <person name="Sun Q."/>
            <person name="Zhou Y."/>
        </authorList>
    </citation>
    <scope>NUCLEOTIDE SEQUENCE</scope>
    <source>
        <strain evidence="4">CGMCC 4.7403</strain>
    </source>
</reference>
<feature type="transmembrane region" description="Helical" evidence="2">
    <location>
        <begin position="743"/>
        <end position="763"/>
    </location>
</feature>
<keyword evidence="2" id="KW-0472">Membrane</keyword>
<evidence type="ECO:0000256" key="3">
    <source>
        <dbReference type="SAM" id="SignalP"/>
    </source>
</evidence>
<comment type="caution">
    <text evidence="4">The sequence shown here is derived from an EMBL/GenBank/DDBJ whole genome shotgun (WGS) entry which is preliminary data.</text>
</comment>
<feature type="compositionally biased region" description="Pro residues" evidence="1">
    <location>
        <begin position="683"/>
        <end position="697"/>
    </location>
</feature>
<dbReference type="Proteomes" id="UP000603227">
    <property type="component" value="Unassembled WGS sequence"/>
</dbReference>
<accession>A0A918ZRD3</accession>
<keyword evidence="2" id="KW-0812">Transmembrane</keyword>
<feature type="compositionally biased region" description="Basic and acidic residues" evidence="1">
    <location>
        <begin position="633"/>
        <end position="648"/>
    </location>
</feature>
<dbReference type="NCBIfam" id="TIGR01167">
    <property type="entry name" value="LPXTG_anchor"/>
    <property type="match status" value="1"/>
</dbReference>
<dbReference type="EMBL" id="BNAT01000058">
    <property type="protein sequence ID" value="GHE64053.1"/>
    <property type="molecule type" value="Genomic_DNA"/>
</dbReference>
<feature type="compositionally biased region" description="Low complexity" evidence="1">
    <location>
        <begin position="705"/>
        <end position="716"/>
    </location>
</feature>
<evidence type="ECO:0008006" key="6">
    <source>
        <dbReference type="Google" id="ProtNLM"/>
    </source>
</evidence>
<dbReference type="RefSeq" id="WP_229914436.1">
    <property type="nucleotide sequence ID" value="NZ_BNAT01000058.1"/>
</dbReference>